<proteinExistence type="predicted"/>
<dbReference type="SMART" id="SM00271">
    <property type="entry name" value="DnaJ"/>
    <property type="match status" value="1"/>
</dbReference>
<feature type="compositionally biased region" description="Polar residues" evidence="1">
    <location>
        <begin position="317"/>
        <end position="330"/>
    </location>
</feature>
<evidence type="ECO:0000313" key="4">
    <source>
        <dbReference type="Proteomes" id="UP000655225"/>
    </source>
</evidence>
<dbReference type="InterPro" id="IPR053052">
    <property type="entry name" value="Imprinting_Balance_Reg"/>
</dbReference>
<dbReference type="Gene3D" id="1.10.287.110">
    <property type="entry name" value="DnaJ domain"/>
    <property type="match status" value="1"/>
</dbReference>
<name>A0A835DHM2_TETSI</name>
<dbReference type="EMBL" id="JABCRI010000006">
    <property type="protein sequence ID" value="KAF8404703.1"/>
    <property type="molecule type" value="Genomic_DNA"/>
</dbReference>
<feature type="compositionally biased region" description="Basic and acidic residues" evidence="1">
    <location>
        <begin position="393"/>
        <end position="413"/>
    </location>
</feature>
<protein>
    <recommendedName>
        <fullName evidence="2">J domain-containing protein</fullName>
    </recommendedName>
</protein>
<dbReference type="CDD" id="cd06257">
    <property type="entry name" value="DnaJ"/>
    <property type="match status" value="1"/>
</dbReference>
<dbReference type="CDD" id="cd15489">
    <property type="entry name" value="PHD_SF"/>
    <property type="match status" value="1"/>
</dbReference>
<dbReference type="Pfam" id="PF00226">
    <property type="entry name" value="DnaJ"/>
    <property type="match status" value="1"/>
</dbReference>
<dbReference type="PROSITE" id="PS00636">
    <property type="entry name" value="DNAJ_1"/>
    <property type="match status" value="1"/>
</dbReference>
<feature type="compositionally biased region" description="Acidic residues" evidence="1">
    <location>
        <begin position="285"/>
        <end position="307"/>
    </location>
</feature>
<dbReference type="InterPro" id="IPR056988">
    <property type="entry name" value="Zn_ribbon_pln"/>
</dbReference>
<feature type="compositionally biased region" description="Basic residues" evidence="1">
    <location>
        <begin position="380"/>
        <end position="391"/>
    </location>
</feature>
<accession>A0A835DHM2</accession>
<dbReference type="PRINTS" id="PR00625">
    <property type="entry name" value="JDOMAIN"/>
</dbReference>
<comment type="caution">
    <text evidence="3">The sequence shown here is derived from an EMBL/GenBank/DDBJ whole genome shotgun (WGS) entry which is preliminary data.</text>
</comment>
<gene>
    <name evidence="3" type="ORF">HHK36_009591</name>
</gene>
<dbReference type="AlphaFoldDB" id="A0A835DHM2"/>
<dbReference type="SUPFAM" id="SSF46565">
    <property type="entry name" value="Chaperone J-domain"/>
    <property type="match status" value="1"/>
</dbReference>
<sequence>MEANSNRAEAERWLAVAEKLLVARDLVGSKRFAVRAQESDPLLDGTDQILAVADVLLAAEKRINNHLDWYAILQLDRQSADLELIKKQYRRLALLLHPDKNKSVFADNAFKLVADAWAVLSNQSKKTLYDNELNLFSNIDLVALKNQQQKIPVRRSPRNQKRKAPEECSSINQSPLLSSFWTVCPYCYILYEYPRVYEECCLRCQNCQRAFHASLISSPPPAVPGKEAYVCCWGFFPLGFSMPNSQIDKNTASPNWMPFSPMFPSPQPPQPGGKQNTAAPRTVLDDDDDDDDDSLVEVSEDSGDWSDDWGSKKKGRTGNSKQSQRAPSTRNLRKSQAVKANKGDQNFPQRAEKGSEPLRDGSVMQGGQGTEVPSVGRPQTRSRKTVARNTKKQMGDGDGNKKLETRSAHEWGKPDLNVAFSNEGGEEPAPAMSEGMGTGSGDEDPTEGIDFLDGLDDLLGSFPILSAVQDEKVKAA</sequence>
<evidence type="ECO:0000259" key="2">
    <source>
        <dbReference type="PROSITE" id="PS50076"/>
    </source>
</evidence>
<dbReference type="InterPro" id="IPR036869">
    <property type="entry name" value="J_dom_sf"/>
</dbReference>
<dbReference type="InterPro" id="IPR018253">
    <property type="entry name" value="DnaJ_domain_CS"/>
</dbReference>
<organism evidence="3 4">
    <name type="scientific">Tetracentron sinense</name>
    <name type="common">Spur-leaf</name>
    <dbReference type="NCBI Taxonomy" id="13715"/>
    <lineage>
        <taxon>Eukaryota</taxon>
        <taxon>Viridiplantae</taxon>
        <taxon>Streptophyta</taxon>
        <taxon>Embryophyta</taxon>
        <taxon>Tracheophyta</taxon>
        <taxon>Spermatophyta</taxon>
        <taxon>Magnoliopsida</taxon>
        <taxon>Trochodendrales</taxon>
        <taxon>Trochodendraceae</taxon>
        <taxon>Tetracentron</taxon>
    </lineage>
</organism>
<dbReference type="Proteomes" id="UP000655225">
    <property type="component" value="Unassembled WGS sequence"/>
</dbReference>
<feature type="compositionally biased region" description="Basic and acidic residues" evidence="1">
    <location>
        <begin position="350"/>
        <end position="359"/>
    </location>
</feature>
<evidence type="ECO:0000313" key="3">
    <source>
        <dbReference type="EMBL" id="KAF8404703.1"/>
    </source>
</evidence>
<feature type="compositionally biased region" description="Pro residues" evidence="1">
    <location>
        <begin position="261"/>
        <end position="271"/>
    </location>
</feature>
<dbReference type="Pfam" id="PF23551">
    <property type="entry name" value="Zn_ribbon_20"/>
    <property type="match status" value="1"/>
</dbReference>
<dbReference type="OrthoDB" id="10250354at2759"/>
<evidence type="ECO:0000256" key="1">
    <source>
        <dbReference type="SAM" id="MobiDB-lite"/>
    </source>
</evidence>
<keyword evidence="4" id="KW-1185">Reference proteome</keyword>
<dbReference type="InterPro" id="IPR001623">
    <property type="entry name" value="DnaJ_domain"/>
</dbReference>
<feature type="region of interest" description="Disordered" evidence="1">
    <location>
        <begin position="251"/>
        <end position="449"/>
    </location>
</feature>
<dbReference type="PROSITE" id="PS50076">
    <property type="entry name" value="DNAJ_2"/>
    <property type="match status" value="1"/>
</dbReference>
<feature type="domain" description="J" evidence="2">
    <location>
        <begin position="68"/>
        <end position="133"/>
    </location>
</feature>
<dbReference type="PANTHER" id="PTHR45496:SF1">
    <property type="entry name" value="CHAPERONE DNAJ-DOMAIN SUPERFAMILY PROTEIN"/>
    <property type="match status" value="1"/>
</dbReference>
<dbReference type="OMA" id="HRVASME"/>
<reference evidence="3 4" key="1">
    <citation type="submission" date="2020-04" db="EMBL/GenBank/DDBJ databases">
        <title>Plant Genome Project.</title>
        <authorList>
            <person name="Zhang R.-G."/>
        </authorList>
    </citation>
    <scope>NUCLEOTIDE SEQUENCE [LARGE SCALE GENOMIC DNA]</scope>
    <source>
        <strain evidence="3">YNK0</strain>
        <tissue evidence="3">Leaf</tissue>
    </source>
</reference>
<dbReference type="PANTHER" id="PTHR45496">
    <property type="entry name" value="CHAPERONE DNAJ-DOMAIN SUPERFAMILY PROTEIN"/>
    <property type="match status" value="1"/>
</dbReference>